<gene>
    <name evidence="1" type="ORF">DJ021_02525</name>
</gene>
<evidence type="ECO:0000313" key="1">
    <source>
        <dbReference type="EMBL" id="RAK58755.1"/>
    </source>
</evidence>
<comment type="caution">
    <text evidence="1">The sequence shown here is derived from an EMBL/GenBank/DDBJ whole genome shotgun (WGS) entry which is preliminary data.</text>
</comment>
<dbReference type="RefSeq" id="WP_111456048.1">
    <property type="nucleotide sequence ID" value="NZ_QFYP01000001.1"/>
</dbReference>
<accession>A0A328AWY1</accession>
<dbReference type="Proteomes" id="UP000249842">
    <property type="component" value="Unassembled WGS sequence"/>
</dbReference>
<reference evidence="2" key="1">
    <citation type="submission" date="2018-05" db="EMBL/GenBank/DDBJ databases">
        <authorList>
            <person name="Li X."/>
        </authorList>
    </citation>
    <scope>NUCLEOTIDE SEQUENCE [LARGE SCALE GENOMIC DNA]</scope>
    <source>
        <strain evidence="2">HKS-05</strain>
    </source>
</reference>
<proteinExistence type="predicted"/>
<dbReference type="EMBL" id="QFYP01000001">
    <property type="protein sequence ID" value="RAK58755.1"/>
    <property type="molecule type" value="Genomic_DNA"/>
</dbReference>
<name>A0A328AWY1_9CAUL</name>
<protein>
    <submittedName>
        <fullName evidence="1">Uncharacterized protein</fullName>
    </submittedName>
</protein>
<dbReference type="AlphaFoldDB" id="A0A328AWY1"/>
<evidence type="ECO:0000313" key="2">
    <source>
        <dbReference type="Proteomes" id="UP000249842"/>
    </source>
</evidence>
<sequence>MASYRIYYVGAGGRLRLDRDMDCAGDREAVEKLLDRRADGRAGELWNGGRLVGRFSKLGLFTPAVGS</sequence>
<keyword evidence="2" id="KW-1185">Reference proteome</keyword>
<dbReference type="OrthoDB" id="8255844at2"/>
<organism evidence="1 2">
    <name type="scientific">Phenylobacterium hankyongense</name>
    <dbReference type="NCBI Taxonomy" id="1813876"/>
    <lineage>
        <taxon>Bacteria</taxon>
        <taxon>Pseudomonadati</taxon>
        <taxon>Pseudomonadota</taxon>
        <taxon>Alphaproteobacteria</taxon>
        <taxon>Caulobacterales</taxon>
        <taxon>Caulobacteraceae</taxon>
        <taxon>Phenylobacterium</taxon>
    </lineage>
</organism>